<dbReference type="EMBL" id="KB207112">
    <property type="protein sequence ID" value="ELP84445.1"/>
    <property type="molecule type" value="Genomic_DNA"/>
</dbReference>
<keyword evidence="1" id="KW-0812">Transmembrane</keyword>
<keyword evidence="1" id="KW-1133">Transmembrane helix</keyword>
<accession>A0A0A1TY31</accession>
<evidence type="ECO:0000313" key="6">
    <source>
        <dbReference type="Proteomes" id="UP000014680"/>
    </source>
</evidence>
<dbReference type="PANTHER" id="PTHR47452">
    <property type="entry name" value="PUTATIVE-RELATED"/>
    <property type="match status" value="1"/>
</dbReference>
<feature type="domain" description="Stealth protein CR1 conserved region 1" evidence="3">
    <location>
        <begin position="120"/>
        <end position="145"/>
    </location>
</feature>
<dbReference type="PANTHER" id="PTHR47452:SF2">
    <property type="entry name" value="GLYCOSYLTRANSFERASE"/>
    <property type="match status" value="1"/>
</dbReference>
<dbReference type="KEGG" id="eiv:EIN_167600"/>
<feature type="domain" description="Stealth protein CR2 conserved region 2" evidence="2">
    <location>
        <begin position="149"/>
        <end position="206"/>
    </location>
</feature>
<dbReference type="InterPro" id="IPR031357">
    <property type="entry name" value="Stealth_CR3"/>
</dbReference>
<dbReference type="Pfam" id="PF11380">
    <property type="entry name" value="Stealth_CR2"/>
    <property type="match status" value="2"/>
</dbReference>
<dbReference type="InterPro" id="IPR053362">
    <property type="entry name" value="RPS_phosphotransferase_WefF"/>
</dbReference>
<dbReference type="RefSeq" id="XP_004183791.1">
    <property type="nucleotide sequence ID" value="XM_004183743.1"/>
</dbReference>
<feature type="domain" description="Stealth protein CR3 conserved region 3" evidence="4">
    <location>
        <begin position="345"/>
        <end position="390"/>
    </location>
</feature>
<organism evidence="5 6">
    <name type="scientific">Entamoeba invadens IP1</name>
    <dbReference type="NCBI Taxonomy" id="370355"/>
    <lineage>
        <taxon>Eukaryota</taxon>
        <taxon>Amoebozoa</taxon>
        <taxon>Evosea</taxon>
        <taxon>Archamoebae</taxon>
        <taxon>Mastigamoebida</taxon>
        <taxon>Entamoebidae</taxon>
        <taxon>Entamoeba</taxon>
    </lineage>
</organism>
<evidence type="ECO:0000259" key="2">
    <source>
        <dbReference type="Pfam" id="PF11380"/>
    </source>
</evidence>
<evidence type="ECO:0000313" key="5">
    <source>
        <dbReference type="EMBL" id="ELP84445.1"/>
    </source>
</evidence>
<dbReference type="Proteomes" id="UP000014680">
    <property type="component" value="Unassembled WGS sequence"/>
</dbReference>
<dbReference type="VEuPathDB" id="AmoebaDB:EIN_167600"/>
<protein>
    <submittedName>
        <fullName evidence="5">Uncharacterized protein</fullName>
    </submittedName>
</protein>
<dbReference type="InterPro" id="IPR021520">
    <property type="entry name" value="Stealth_CR2"/>
</dbReference>
<dbReference type="Pfam" id="PF17101">
    <property type="entry name" value="Stealth_CR1"/>
    <property type="match status" value="1"/>
</dbReference>
<dbReference type="OMA" id="FIRIDEI"/>
<feature type="transmembrane region" description="Helical" evidence="1">
    <location>
        <begin position="6"/>
        <end position="25"/>
    </location>
</feature>
<feature type="domain" description="Stealth protein CR2 conserved region 2" evidence="2">
    <location>
        <begin position="235"/>
        <end position="299"/>
    </location>
</feature>
<dbReference type="OrthoDB" id="263283at2759"/>
<gene>
    <name evidence="5" type="ORF">EIN_167600</name>
</gene>
<dbReference type="GO" id="GO:0016772">
    <property type="term" value="F:transferase activity, transferring phosphorus-containing groups"/>
    <property type="evidence" value="ECO:0007669"/>
    <property type="project" value="InterPro"/>
</dbReference>
<dbReference type="Pfam" id="PF17102">
    <property type="entry name" value="Stealth_CR3"/>
    <property type="match status" value="1"/>
</dbReference>
<evidence type="ECO:0000256" key="1">
    <source>
        <dbReference type="SAM" id="Phobius"/>
    </source>
</evidence>
<keyword evidence="6" id="KW-1185">Reference proteome</keyword>
<dbReference type="GeneID" id="14883662"/>
<sequence length="470" mass="56629">MTCNTILFVSVLTFYFISVNFYCSIRQSTNFNNQTLLPFIHPTKMYYYYLIEWYYLISFNQTQILKNTTTLVNKEFAKGIILQNNNIHCDSLDFTINKTPKIKISNTSLYSISPVCNNQIDAVWLWVNGSEPKWRDKFKRYKFRYEPNRFRDFNSIKYSMRSVFTYLPYIKNYFIITDNQIPDFIDAPIGQNSFQIIRHKENHNNKFYTQMDVLEEKLFKKNNEKNHNFNSKYETYTLEIVSHNQLFDAKELPNFNSDAIETVIYRIPRLSECFVYLNDDFIFTNYTPPEYFIKENRLQIYTENNLAPDEKWISENKWHKSIASANQKLNFYFNLSENTKRPYISHSAYFFRKSLLVKLEESFKETFNHQRSNRIRSCDAVNYPFFAEHYSYLLGVANYVHVDGWTFFWNLREDHTKNVEMKNRILKMKPYCICVNDDFEGSIGVSREINYLLDWYRLLFPDPMIFERGV</sequence>
<evidence type="ECO:0000259" key="3">
    <source>
        <dbReference type="Pfam" id="PF17101"/>
    </source>
</evidence>
<reference evidence="5 6" key="1">
    <citation type="submission" date="2012-10" db="EMBL/GenBank/DDBJ databases">
        <authorList>
            <person name="Zafar N."/>
            <person name="Inman J."/>
            <person name="Hall N."/>
            <person name="Lorenzi H."/>
            <person name="Caler E."/>
        </authorList>
    </citation>
    <scope>NUCLEOTIDE SEQUENCE [LARGE SCALE GENOMIC DNA]</scope>
    <source>
        <strain evidence="5 6">IP1</strain>
    </source>
</reference>
<name>A0A0A1TY31_ENTIV</name>
<proteinExistence type="predicted"/>
<keyword evidence="1" id="KW-0472">Membrane</keyword>
<dbReference type="AlphaFoldDB" id="A0A0A1TY31"/>
<dbReference type="InterPro" id="IPR031358">
    <property type="entry name" value="Stealth_CR1"/>
</dbReference>
<evidence type="ECO:0000259" key="4">
    <source>
        <dbReference type="Pfam" id="PF17102"/>
    </source>
</evidence>